<evidence type="ECO:0000313" key="1">
    <source>
        <dbReference type="EMBL" id="CAD8117492.1"/>
    </source>
</evidence>
<evidence type="ECO:0000313" key="2">
    <source>
        <dbReference type="Proteomes" id="UP000688137"/>
    </source>
</evidence>
<dbReference type="EMBL" id="CAJJDM010000210">
    <property type="protein sequence ID" value="CAD8117492.1"/>
    <property type="molecule type" value="Genomic_DNA"/>
</dbReference>
<accession>A0A8S1QQT3</accession>
<name>A0A8S1QQT3_PARPR</name>
<organism evidence="1 2">
    <name type="scientific">Paramecium primaurelia</name>
    <dbReference type="NCBI Taxonomy" id="5886"/>
    <lineage>
        <taxon>Eukaryota</taxon>
        <taxon>Sar</taxon>
        <taxon>Alveolata</taxon>
        <taxon>Ciliophora</taxon>
        <taxon>Intramacronucleata</taxon>
        <taxon>Oligohymenophorea</taxon>
        <taxon>Peniculida</taxon>
        <taxon>Parameciidae</taxon>
        <taxon>Paramecium</taxon>
    </lineage>
</organism>
<comment type="caution">
    <text evidence="1">The sequence shown here is derived from an EMBL/GenBank/DDBJ whole genome shotgun (WGS) entry which is preliminary data.</text>
</comment>
<proteinExistence type="predicted"/>
<dbReference type="AlphaFoldDB" id="A0A8S1QQT3"/>
<dbReference type="Proteomes" id="UP000688137">
    <property type="component" value="Unassembled WGS sequence"/>
</dbReference>
<protein>
    <submittedName>
        <fullName evidence="1">Uncharacterized protein</fullName>
    </submittedName>
</protein>
<reference evidence="1" key="1">
    <citation type="submission" date="2021-01" db="EMBL/GenBank/DDBJ databases">
        <authorList>
            <consortium name="Genoscope - CEA"/>
            <person name="William W."/>
        </authorList>
    </citation>
    <scope>NUCLEOTIDE SEQUENCE</scope>
</reference>
<keyword evidence="2" id="KW-1185">Reference proteome</keyword>
<sequence length="99" mass="11643">MQQLDLKKHQLLTLIISFPQMKKGIFRNCQLIKFYNESSIFLRQAILKILTILLFLRISVSVQEISSTIKKLQDIMKENQRLNQMINGKKIKRIVVKGN</sequence>
<gene>
    <name evidence="1" type="ORF">PPRIM_AZ9-3.1.T2010005</name>
</gene>